<comment type="caution">
    <text evidence="1">The sequence shown here is derived from an EMBL/GenBank/DDBJ whole genome shotgun (WGS) entry which is preliminary data.</text>
</comment>
<evidence type="ECO:0000313" key="1">
    <source>
        <dbReference type="EMBL" id="KAK3881908.1"/>
    </source>
</evidence>
<sequence length="108" mass="12005">MSSSFPINPYTEVAVGGQHFQLLERFTVILYDKTSALEHVDEARKELFCQKGKTMEALPPPMMHCCSIESELLIRVEYGAPVSKANNMPSPGGWGWTLGEDSLSWVSV</sequence>
<evidence type="ECO:0000313" key="4">
    <source>
        <dbReference type="Proteomes" id="UP001286313"/>
    </source>
</evidence>
<evidence type="ECO:0000313" key="3">
    <source>
        <dbReference type="EMBL" id="KAK3889847.1"/>
    </source>
</evidence>
<dbReference type="EMBL" id="JAWQEG010000460">
    <property type="protein sequence ID" value="KAK3889847.1"/>
    <property type="molecule type" value="Genomic_DNA"/>
</dbReference>
<dbReference type="EMBL" id="JAWQEG010000791">
    <property type="protein sequence ID" value="KAK3885546.1"/>
    <property type="molecule type" value="Genomic_DNA"/>
</dbReference>
<keyword evidence="4" id="KW-1185">Reference proteome</keyword>
<organism evidence="1 4">
    <name type="scientific">Petrolisthes cinctipes</name>
    <name type="common">Flat porcelain crab</name>
    <dbReference type="NCBI Taxonomy" id="88211"/>
    <lineage>
        <taxon>Eukaryota</taxon>
        <taxon>Metazoa</taxon>
        <taxon>Ecdysozoa</taxon>
        <taxon>Arthropoda</taxon>
        <taxon>Crustacea</taxon>
        <taxon>Multicrustacea</taxon>
        <taxon>Malacostraca</taxon>
        <taxon>Eumalacostraca</taxon>
        <taxon>Eucarida</taxon>
        <taxon>Decapoda</taxon>
        <taxon>Pleocyemata</taxon>
        <taxon>Anomura</taxon>
        <taxon>Galatheoidea</taxon>
        <taxon>Porcellanidae</taxon>
        <taxon>Petrolisthes</taxon>
    </lineage>
</organism>
<protein>
    <submittedName>
        <fullName evidence="1">Uncharacterized protein</fullName>
    </submittedName>
</protein>
<dbReference type="Proteomes" id="UP001286313">
    <property type="component" value="Unassembled WGS sequence"/>
</dbReference>
<name>A0AAE1FWF4_PETCI</name>
<accession>A0AAE1FWF4</accession>
<proteinExistence type="predicted"/>
<gene>
    <name evidence="3" type="ORF">Pcinc_006173</name>
    <name evidence="2" type="ORF">Pcinc_010287</name>
    <name evidence="1" type="ORF">Pcinc_013672</name>
</gene>
<dbReference type="AlphaFoldDB" id="A0AAE1FWF4"/>
<evidence type="ECO:0000313" key="2">
    <source>
        <dbReference type="EMBL" id="KAK3885546.1"/>
    </source>
</evidence>
<reference evidence="1" key="1">
    <citation type="submission" date="2023-10" db="EMBL/GenBank/DDBJ databases">
        <title>Genome assemblies of two species of porcelain crab, Petrolisthes cinctipes and Petrolisthes manimaculis (Anomura: Porcellanidae).</title>
        <authorList>
            <person name="Angst P."/>
        </authorList>
    </citation>
    <scope>NUCLEOTIDE SEQUENCE</scope>
    <source>
        <strain evidence="1">PB745_01</strain>
        <tissue evidence="1">Gill</tissue>
    </source>
</reference>
<dbReference type="EMBL" id="JAWQEG010001161">
    <property type="protein sequence ID" value="KAK3881908.1"/>
    <property type="molecule type" value="Genomic_DNA"/>
</dbReference>